<reference evidence="1 2" key="1">
    <citation type="submission" date="2019-07" db="EMBL/GenBank/DDBJ databases">
        <title>WGS assembly of Gossypium tomentosum.</title>
        <authorList>
            <person name="Chen Z.J."/>
            <person name="Sreedasyam A."/>
            <person name="Ando A."/>
            <person name="Song Q."/>
            <person name="De L."/>
            <person name="Hulse-Kemp A."/>
            <person name="Ding M."/>
            <person name="Ye W."/>
            <person name="Kirkbride R."/>
            <person name="Jenkins J."/>
            <person name="Plott C."/>
            <person name="Lovell J."/>
            <person name="Lin Y.-M."/>
            <person name="Vaughn R."/>
            <person name="Liu B."/>
            <person name="Li W."/>
            <person name="Simpson S."/>
            <person name="Scheffler B."/>
            <person name="Saski C."/>
            <person name="Grover C."/>
            <person name="Hu G."/>
            <person name="Conover J."/>
            <person name="Carlson J."/>
            <person name="Shu S."/>
            <person name="Boston L."/>
            <person name="Williams M."/>
            <person name="Peterson D."/>
            <person name="Mcgee K."/>
            <person name="Jones D."/>
            <person name="Wendel J."/>
            <person name="Stelly D."/>
            <person name="Grimwood J."/>
            <person name="Schmutz J."/>
        </authorList>
    </citation>
    <scope>NUCLEOTIDE SEQUENCE [LARGE SCALE GENOMIC DNA]</scope>
    <source>
        <strain evidence="1">7179.01</strain>
    </source>
</reference>
<name>A0A5D2LK09_GOSTO</name>
<proteinExistence type="predicted"/>
<dbReference type="Proteomes" id="UP000322667">
    <property type="component" value="Chromosome D03"/>
</dbReference>
<organism evidence="1 2">
    <name type="scientific">Gossypium tomentosum</name>
    <name type="common">Hawaiian cotton</name>
    <name type="synonym">Gossypium sandvicense</name>
    <dbReference type="NCBI Taxonomy" id="34277"/>
    <lineage>
        <taxon>Eukaryota</taxon>
        <taxon>Viridiplantae</taxon>
        <taxon>Streptophyta</taxon>
        <taxon>Embryophyta</taxon>
        <taxon>Tracheophyta</taxon>
        <taxon>Spermatophyta</taxon>
        <taxon>Magnoliopsida</taxon>
        <taxon>eudicotyledons</taxon>
        <taxon>Gunneridae</taxon>
        <taxon>Pentapetalae</taxon>
        <taxon>rosids</taxon>
        <taxon>malvids</taxon>
        <taxon>Malvales</taxon>
        <taxon>Malvaceae</taxon>
        <taxon>Malvoideae</taxon>
        <taxon>Gossypium</taxon>
    </lineage>
</organism>
<keyword evidence="2" id="KW-1185">Reference proteome</keyword>
<evidence type="ECO:0000313" key="1">
    <source>
        <dbReference type="EMBL" id="TYH79665.1"/>
    </source>
</evidence>
<protein>
    <submittedName>
        <fullName evidence="1">Uncharacterized protein</fullName>
    </submittedName>
</protein>
<dbReference type="AlphaFoldDB" id="A0A5D2LK09"/>
<evidence type="ECO:0000313" key="2">
    <source>
        <dbReference type="Proteomes" id="UP000322667"/>
    </source>
</evidence>
<accession>A0A5D2LK09</accession>
<dbReference type="EMBL" id="CM017625">
    <property type="protein sequence ID" value="TYH79665.1"/>
    <property type="molecule type" value="Genomic_DNA"/>
</dbReference>
<sequence length="83" mass="9412">MTIEPNIKVNLNPRFKRRLPNPQGNSLRKTTLPWQRIQLSDITQHKDNCPIQTIGTSTISSRRVQVIRSCCQTSNTSGQSLHA</sequence>
<gene>
    <name evidence="1" type="ORF">ES332_D03G078700v1</name>
</gene>